<feature type="compositionally biased region" description="Pro residues" evidence="2">
    <location>
        <begin position="79"/>
        <end position="95"/>
    </location>
</feature>
<evidence type="ECO:0000256" key="1">
    <source>
        <dbReference type="ARBA" id="ARBA00038420"/>
    </source>
</evidence>
<keyword evidence="6" id="KW-1185">Reference proteome</keyword>
<dbReference type="InterPro" id="IPR050570">
    <property type="entry name" value="Cell_wall_metabolism_enzyme"/>
</dbReference>
<dbReference type="RefSeq" id="WP_077278751.1">
    <property type="nucleotide sequence ID" value="NZ_MVBK01000046.1"/>
</dbReference>
<proteinExistence type="inferred from homology"/>
<dbReference type="InterPro" id="IPR018392">
    <property type="entry name" value="LysM"/>
</dbReference>
<dbReference type="SMART" id="SM00257">
    <property type="entry name" value="LysM"/>
    <property type="match status" value="1"/>
</dbReference>
<dbReference type="EMBL" id="MVBK01000046">
    <property type="protein sequence ID" value="OOG24559.1"/>
    <property type="molecule type" value="Genomic_DNA"/>
</dbReference>
<feature type="chain" id="PRO_5013228744" evidence="3">
    <location>
        <begin position="28"/>
        <end position="258"/>
    </location>
</feature>
<dbReference type="Pfam" id="PF01551">
    <property type="entry name" value="Peptidase_M23"/>
    <property type="match status" value="1"/>
</dbReference>
<dbReference type="OrthoDB" id="9793746at2"/>
<evidence type="ECO:0000256" key="2">
    <source>
        <dbReference type="SAM" id="MobiDB-lite"/>
    </source>
</evidence>
<dbReference type="CDD" id="cd00118">
    <property type="entry name" value="LysM"/>
    <property type="match status" value="1"/>
</dbReference>
<feature type="compositionally biased region" description="Low complexity" evidence="2">
    <location>
        <begin position="96"/>
        <end position="117"/>
    </location>
</feature>
<sequence length="258" mass="27492">MKTWRAVILACVAVALVAGCAAPPRSADTGFRSGYYTVRANDTLYSIAWRYGVDWQQLAAWNGISSPYTIRPGQRLRMNPPPGGAVAASPPPPARSEPSSAPRSGASQPRSESSAPARPAPAPRPAQPAPSAAASGIRWQWPTDGQVIRPFPDGDTGKRGIGISGTRGQPVRAAASGRVVYSGSGLVGYGQLIIVKHDENFLSAYAHNEKLLVTEGMNVAAGQQIARLGDSGTDRPMLHFEIRYDGRPVDPVRYLPRR</sequence>
<dbReference type="Proteomes" id="UP000189462">
    <property type="component" value="Unassembled WGS sequence"/>
</dbReference>
<comment type="similarity">
    <text evidence="1">Belongs to the E.coli NlpD/Haemophilus LppB family.</text>
</comment>
<protein>
    <submittedName>
        <fullName evidence="5">Peptigoglycan-binding protein LysM</fullName>
    </submittedName>
</protein>
<keyword evidence="3" id="KW-0732">Signal</keyword>
<dbReference type="AlphaFoldDB" id="A0A1V3NHH2"/>
<dbReference type="STRING" id="108003.B1C78_08635"/>
<dbReference type="SUPFAM" id="SSF51261">
    <property type="entry name" value="Duplicated hybrid motif"/>
    <property type="match status" value="1"/>
</dbReference>
<gene>
    <name evidence="5" type="ORF">B1C78_08635</name>
</gene>
<evidence type="ECO:0000259" key="4">
    <source>
        <dbReference type="PROSITE" id="PS51782"/>
    </source>
</evidence>
<feature type="compositionally biased region" description="Pro residues" evidence="2">
    <location>
        <begin position="118"/>
        <end position="128"/>
    </location>
</feature>
<reference evidence="5 6" key="1">
    <citation type="submission" date="2017-02" db="EMBL/GenBank/DDBJ databases">
        <title>Genomic diversity within the haloalkaliphilic genus Thioalkalivibrio.</title>
        <authorList>
            <person name="Ahn A.-C."/>
            <person name="Meier-Kolthoff J."/>
            <person name="Overmars L."/>
            <person name="Richter M."/>
            <person name="Woyke T."/>
            <person name="Sorokin D.Y."/>
            <person name="Muyzer G."/>
        </authorList>
    </citation>
    <scope>NUCLEOTIDE SEQUENCE [LARGE SCALE GENOMIC DNA]</scope>
    <source>
        <strain evidence="5 6">ALJD</strain>
    </source>
</reference>
<dbReference type="PANTHER" id="PTHR21666:SF263">
    <property type="entry name" value="MUREIN HYDROLASE ACTIVATOR NLPD"/>
    <property type="match status" value="1"/>
</dbReference>
<evidence type="ECO:0000313" key="6">
    <source>
        <dbReference type="Proteomes" id="UP000189462"/>
    </source>
</evidence>
<name>A0A1V3NHH2_9GAMM</name>
<evidence type="ECO:0000256" key="3">
    <source>
        <dbReference type="SAM" id="SignalP"/>
    </source>
</evidence>
<dbReference type="GO" id="GO:0032153">
    <property type="term" value="C:cell division site"/>
    <property type="evidence" value="ECO:0007669"/>
    <property type="project" value="TreeGrafter"/>
</dbReference>
<accession>A0A1V3NHH2</accession>
<evidence type="ECO:0000313" key="5">
    <source>
        <dbReference type="EMBL" id="OOG24559.1"/>
    </source>
</evidence>
<feature type="signal peptide" evidence="3">
    <location>
        <begin position="1"/>
        <end position="27"/>
    </location>
</feature>
<dbReference type="GO" id="GO:0009279">
    <property type="term" value="C:cell outer membrane"/>
    <property type="evidence" value="ECO:0007669"/>
    <property type="project" value="TreeGrafter"/>
</dbReference>
<dbReference type="Pfam" id="PF01476">
    <property type="entry name" value="LysM"/>
    <property type="match status" value="1"/>
</dbReference>
<dbReference type="InterPro" id="IPR036779">
    <property type="entry name" value="LysM_dom_sf"/>
</dbReference>
<dbReference type="Gene3D" id="2.70.70.10">
    <property type="entry name" value="Glucose Permease (Domain IIA)"/>
    <property type="match status" value="1"/>
</dbReference>
<comment type="caution">
    <text evidence="5">The sequence shown here is derived from an EMBL/GenBank/DDBJ whole genome shotgun (WGS) entry which is preliminary data.</text>
</comment>
<dbReference type="PANTHER" id="PTHR21666">
    <property type="entry name" value="PEPTIDASE-RELATED"/>
    <property type="match status" value="1"/>
</dbReference>
<dbReference type="CDD" id="cd12797">
    <property type="entry name" value="M23_peptidase"/>
    <property type="match status" value="1"/>
</dbReference>
<dbReference type="InterPro" id="IPR016047">
    <property type="entry name" value="M23ase_b-sheet_dom"/>
</dbReference>
<dbReference type="PROSITE" id="PS51257">
    <property type="entry name" value="PROKAR_LIPOPROTEIN"/>
    <property type="match status" value="1"/>
</dbReference>
<feature type="region of interest" description="Disordered" evidence="2">
    <location>
        <begin position="72"/>
        <end position="139"/>
    </location>
</feature>
<dbReference type="Gene3D" id="3.10.350.10">
    <property type="entry name" value="LysM domain"/>
    <property type="match status" value="1"/>
</dbReference>
<organism evidence="5 6">
    <name type="scientific">Thioalkalivibrio denitrificans</name>
    <dbReference type="NCBI Taxonomy" id="108003"/>
    <lineage>
        <taxon>Bacteria</taxon>
        <taxon>Pseudomonadati</taxon>
        <taxon>Pseudomonadota</taxon>
        <taxon>Gammaproteobacteria</taxon>
        <taxon>Chromatiales</taxon>
        <taxon>Ectothiorhodospiraceae</taxon>
        <taxon>Thioalkalivibrio</taxon>
    </lineage>
</organism>
<dbReference type="GO" id="GO:0004222">
    <property type="term" value="F:metalloendopeptidase activity"/>
    <property type="evidence" value="ECO:0007669"/>
    <property type="project" value="TreeGrafter"/>
</dbReference>
<feature type="domain" description="LysM" evidence="4">
    <location>
        <begin position="34"/>
        <end position="78"/>
    </location>
</feature>
<dbReference type="InterPro" id="IPR011055">
    <property type="entry name" value="Dup_hybrid_motif"/>
</dbReference>
<dbReference type="PROSITE" id="PS51782">
    <property type="entry name" value="LYSM"/>
    <property type="match status" value="1"/>
</dbReference>